<evidence type="ECO:0000256" key="5">
    <source>
        <dbReference type="ARBA" id="ARBA00023212"/>
    </source>
</evidence>
<keyword evidence="8" id="KW-1185">Reference proteome</keyword>
<dbReference type="GO" id="GO:0005856">
    <property type="term" value="C:cytoskeleton"/>
    <property type="evidence" value="ECO:0007669"/>
    <property type="project" value="UniProtKB-SubCell"/>
</dbReference>
<dbReference type="Pfam" id="PF05010">
    <property type="entry name" value="TACC_C"/>
    <property type="match status" value="1"/>
</dbReference>
<evidence type="ECO:0000256" key="4">
    <source>
        <dbReference type="ARBA" id="ARBA00023054"/>
    </source>
</evidence>
<organism evidence="8 9">
    <name type="scientific">Steinernema glaseri</name>
    <dbReference type="NCBI Taxonomy" id="37863"/>
    <lineage>
        <taxon>Eukaryota</taxon>
        <taxon>Metazoa</taxon>
        <taxon>Ecdysozoa</taxon>
        <taxon>Nematoda</taxon>
        <taxon>Chromadorea</taxon>
        <taxon>Rhabditida</taxon>
        <taxon>Tylenchina</taxon>
        <taxon>Panagrolaimomorpha</taxon>
        <taxon>Strongyloidoidea</taxon>
        <taxon>Steinernematidae</taxon>
        <taxon>Steinernema</taxon>
    </lineage>
</organism>
<keyword evidence="5" id="KW-0206">Cytoskeleton</keyword>
<comment type="similarity">
    <text evidence="2">Belongs to the TACC family.</text>
</comment>
<reference evidence="9" key="1">
    <citation type="submission" date="2016-11" db="UniProtKB">
        <authorList>
            <consortium name="WormBaseParasite"/>
        </authorList>
    </citation>
    <scope>IDENTIFICATION</scope>
</reference>
<dbReference type="InterPro" id="IPR007707">
    <property type="entry name" value="TACC_C"/>
</dbReference>
<comment type="subcellular location">
    <subcellularLocation>
        <location evidence="1">Cytoplasm</location>
        <location evidence="1">Cytoskeleton</location>
    </subcellularLocation>
</comment>
<proteinExistence type="inferred from homology"/>
<protein>
    <submittedName>
        <fullName evidence="9">TACC_C domain-containing protein</fullName>
    </submittedName>
</protein>
<feature type="coiled-coil region" evidence="6">
    <location>
        <begin position="60"/>
        <end position="200"/>
    </location>
</feature>
<accession>A0A1I7Y2G0</accession>
<dbReference type="AlphaFoldDB" id="A0A1I7Y2G0"/>
<evidence type="ECO:0000313" key="9">
    <source>
        <dbReference type="WBParaSite" id="L893_g11980.t1"/>
    </source>
</evidence>
<dbReference type="Gene3D" id="1.20.5.1700">
    <property type="match status" value="1"/>
</dbReference>
<evidence type="ECO:0000256" key="1">
    <source>
        <dbReference type="ARBA" id="ARBA00004245"/>
    </source>
</evidence>
<keyword evidence="3" id="KW-0963">Cytoplasm</keyword>
<evidence type="ECO:0000313" key="8">
    <source>
        <dbReference type="Proteomes" id="UP000095287"/>
    </source>
</evidence>
<dbReference type="Proteomes" id="UP000095287">
    <property type="component" value="Unplaced"/>
</dbReference>
<evidence type="ECO:0000256" key="3">
    <source>
        <dbReference type="ARBA" id="ARBA00022490"/>
    </source>
</evidence>
<keyword evidence="4 6" id="KW-0175">Coiled coil</keyword>
<feature type="domain" description="Transforming acidic coiled-coil-containing protein C-terminal" evidence="7">
    <location>
        <begin position="59"/>
        <end position="197"/>
    </location>
</feature>
<dbReference type="WBParaSite" id="L893_g11980.t1">
    <property type="protein sequence ID" value="L893_g11980.t1"/>
    <property type="gene ID" value="L893_g11980"/>
</dbReference>
<evidence type="ECO:0000256" key="6">
    <source>
        <dbReference type="SAM" id="Coils"/>
    </source>
</evidence>
<evidence type="ECO:0000259" key="7">
    <source>
        <dbReference type="Pfam" id="PF05010"/>
    </source>
</evidence>
<sequence>MSKSVNTATEVAVQAVLANYEESEKLMYNTVVELASHNKENVGKRHPKKGTFNQSMFAEDSLMKEELEKARKERDSLAEEFATLENNYGDLFRRYEVLRENSQTLKDNETKLKREAETLAEKNAKLLMKMASAQEIAQRKLNEAAIEIDELNRARDTDNIALKMKVKQYRSQISALEATVVAKEKEVRDFEDICNELLQKADIGGDDQSYEEEY</sequence>
<evidence type="ECO:0000256" key="2">
    <source>
        <dbReference type="ARBA" id="ARBA00009423"/>
    </source>
</evidence>
<name>A0A1I7Y2G0_9BILA</name>